<organism evidence="3 4">
    <name type="scientific">Entamoeba histolytica</name>
    <dbReference type="NCBI Taxonomy" id="5759"/>
    <lineage>
        <taxon>Eukaryota</taxon>
        <taxon>Amoebozoa</taxon>
        <taxon>Evosea</taxon>
        <taxon>Archamoebae</taxon>
        <taxon>Mastigamoebida</taxon>
        <taxon>Entamoebidae</taxon>
        <taxon>Entamoeba</taxon>
    </lineage>
</organism>
<dbReference type="AlphaFoldDB" id="A0A175K0N7"/>
<protein>
    <submittedName>
        <fullName evidence="3">Uncharacterized protein</fullName>
    </submittedName>
</protein>
<dbReference type="Proteomes" id="UP000078387">
    <property type="component" value="Unassembled WGS sequence"/>
</dbReference>
<dbReference type="VEuPathDB" id="AmoebaDB:KM1_053650"/>
<reference evidence="3 4" key="1">
    <citation type="submission" date="2016-05" db="EMBL/GenBank/DDBJ databases">
        <title>First whole genome sequencing of Entamoeba histolytica HM1:IMSS-clone-6.</title>
        <authorList>
            <person name="Mukherjee Avik.K."/>
            <person name="Izumyama S."/>
            <person name="Nakada-Tsukui K."/>
            <person name="Nozaki T."/>
        </authorList>
    </citation>
    <scope>NUCLEOTIDE SEQUENCE [LARGE SCALE GENOMIC DNA]</scope>
    <source>
        <strain evidence="3 4">HM1:IMSS clone 6</strain>
    </source>
</reference>
<name>A0A175K0N7_ENTHI</name>
<feature type="chain" id="PRO_5008039991" evidence="2">
    <location>
        <begin position="21"/>
        <end position="525"/>
    </location>
</feature>
<feature type="transmembrane region" description="Helical" evidence="1">
    <location>
        <begin position="502"/>
        <end position="519"/>
    </location>
</feature>
<keyword evidence="1" id="KW-1133">Transmembrane helix</keyword>
<accession>A0A175K0N7</accession>
<proteinExistence type="predicted"/>
<feature type="signal peptide" evidence="2">
    <location>
        <begin position="1"/>
        <end position="20"/>
    </location>
</feature>
<evidence type="ECO:0000256" key="1">
    <source>
        <dbReference type="SAM" id="Phobius"/>
    </source>
</evidence>
<keyword evidence="2" id="KW-0732">Signal</keyword>
<dbReference type="VEuPathDB" id="AmoebaDB:EHI_082700"/>
<evidence type="ECO:0000313" key="3">
    <source>
        <dbReference type="EMBL" id="GAT99302.1"/>
    </source>
</evidence>
<comment type="caution">
    <text evidence="3">The sequence shown here is derived from an EMBL/GenBank/DDBJ whole genome shotgun (WGS) entry which is preliminary data.</text>
</comment>
<evidence type="ECO:0000256" key="2">
    <source>
        <dbReference type="SAM" id="SignalP"/>
    </source>
</evidence>
<dbReference type="VEuPathDB" id="AmoebaDB:EHI7A_129550"/>
<sequence length="525" mass="60998">MKSFFIFFILILKILPKVNGVELETYDILNKEFNNAFEGFHDLLEQAIGYQFIPINLGFHKLTTKFEFKNVIPTNTKDKIKYYMNLLNFFPPSMPLFHLDITSNDITYYSLLSQRPNLKSKFNIILQNALLLYQGIIMDLKPASIVNAGKLLYQLGIDRTFLFHILYNLAQKLKDGNLYALCGGIVEYDGISNDLREKLSDAKDNEEFAYKLYSLAASYDSNDGLIMKLTMDIKNGKLHNVSKLQRMSEFSQLASYQLVQLERDNYVTIQNNNIQITNIWIETLSTFVHFMKRNNRLILSSIEESFQESFIPFFLLGELANDISDTNPEGSCILWKYLSDVGYDYATMSLISILSESSLAKEYHSADLSLFVRDLITKVQSSPKAKNLSKDFEGWLYKQLSKISFSLNKIDEGKSYLIKASANHEVNSLISLILMYQYGVYFDKDEVRVVELLESIKPEKNLQMILKTNNIFFYEDKYGMTYSLLWINYLVDQFFFRVLDRIYLIIGIIIFALILKYFIKRISTN</sequence>
<dbReference type="EMBL" id="BDEQ01000001">
    <property type="protein sequence ID" value="GAT99302.1"/>
    <property type="molecule type" value="Genomic_DNA"/>
</dbReference>
<keyword evidence="1" id="KW-0472">Membrane</keyword>
<dbReference type="VEuPathDB" id="AmoebaDB:EHI8A_138920"/>
<dbReference type="eggNOG" id="ENOG502RCPE">
    <property type="taxonomic scope" value="Eukaryota"/>
</dbReference>
<gene>
    <name evidence="3" type="ORF">CL6EHI_082700</name>
</gene>
<keyword evidence="1" id="KW-0812">Transmembrane</keyword>
<evidence type="ECO:0000313" key="4">
    <source>
        <dbReference type="Proteomes" id="UP000078387"/>
    </source>
</evidence>
<dbReference type="VEuPathDB" id="AmoebaDB:EHI5A_112640"/>